<dbReference type="GO" id="GO:0046872">
    <property type="term" value="F:metal ion binding"/>
    <property type="evidence" value="ECO:0007669"/>
    <property type="project" value="UniProtKB-KW"/>
</dbReference>
<feature type="transmembrane region" description="Helical" evidence="7">
    <location>
        <begin position="166"/>
        <end position="189"/>
    </location>
</feature>
<organism evidence="9">
    <name type="scientific">uncultured Solirubrobacteraceae bacterium</name>
    <dbReference type="NCBI Taxonomy" id="1162706"/>
    <lineage>
        <taxon>Bacteria</taxon>
        <taxon>Bacillati</taxon>
        <taxon>Actinomycetota</taxon>
        <taxon>Thermoleophilia</taxon>
        <taxon>Solirubrobacterales</taxon>
        <taxon>Solirubrobacteraceae</taxon>
        <taxon>environmental samples</taxon>
    </lineage>
</organism>
<dbReference type="GO" id="GO:0006508">
    <property type="term" value="P:proteolysis"/>
    <property type="evidence" value="ECO:0007669"/>
    <property type="project" value="UniProtKB-KW"/>
</dbReference>
<dbReference type="GO" id="GO:0004222">
    <property type="term" value="F:metalloendopeptidase activity"/>
    <property type="evidence" value="ECO:0007669"/>
    <property type="project" value="InterPro"/>
</dbReference>
<keyword evidence="7" id="KW-0472">Membrane</keyword>
<comment type="cofactor">
    <cofactor evidence="6">
        <name>Zn(2+)</name>
        <dbReference type="ChEBI" id="CHEBI:29105"/>
    </cofactor>
    <text evidence="6">Binds 1 zinc ion per subunit.</text>
</comment>
<dbReference type="EMBL" id="CADCVL010000114">
    <property type="protein sequence ID" value="CAA9469789.1"/>
    <property type="molecule type" value="Genomic_DNA"/>
</dbReference>
<accession>A0A6J4RK59</accession>
<keyword evidence="7" id="KW-1133">Transmembrane helix</keyword>
<evidence type="ECO:0000256" key="1">
    <source>
        <dbReference type="ARBA" id="ARBA00022670"/>
    </source>
</evidence>
<keyword evidence="2" id="KW-0479">Metal-binding</keyword>
<dbReference type="PANTHER" id="PTHR10120">
    <property type="entry name" value="CAAX PRENYL PROTEASE 1"/>
    <property type="match status" value="1"/>
</dbReference>
<name>A0A6J4RK59_9ACTN</name>
<feature type="transmembrane region" description="Helical" evidence="7">
    <location>
        <begin position="61"/>
        <end position="79"/>
    </location>
</feature>
<protein>
    <recommendedName>
        <fullName evidence="8">Peptidase M48 domain-containing protein</fullName>
    </recommendedName>
</protein>
<feature type="transmembrane region" description="Helical" evidence="7">
    <location>
        <begin position="282"/>
        <end position="303"/>
    </location>
</feature>
<feature type="transmembrane region" description="Helical" evidence="7">
    <location>
        <begin position="91"/>
        <end position="112"/>
    </location>
</feature>
<keyword evidence="7" id="KW-0812">Transmembrane</keyword>
<dbReference type="Pfam" id="PF01435">
    <property type="entry name" value="Peptidase_M48"/>
    <property type="match status" value="1"/>
</dbReference>
<evidence type="ECO:0000256" key="4">
    <source>
        <dbReference type="ARBA" id="ARBA00022833"/>
    </source>
</evidence>
<keyword evidence="3 6" id="KW-0378">Hydrolase</keyword>
<evidence type="ECO:0000256" key="2">
    <source>
        <dbReference type="ARBA" id="ARBA00022723"/>
    </source>
</evidence>
<evidence type="ECO:0000256" key="7">
    <source>
        <dbReference type="SAM" id="Phobius"/>
    </source>
</evidence>
<evidence type="ECO:0000256" key="3">
    <source>
        <dbReference type="ARBA" id="ARBA00022801"/>
    </source>
</evidence>
<reference evidence="9" key="1">
    <citation type="submission" date="2020-02" db="EMBL/GenBank/DDBJ databases">
        <authorList>
            <person name="Meier V. D."/>
        </authorList>
    </citation>
    <scope>NUCLEOTIDE SEQUENCE</scope>
    <source>
        <strain evidence="9">AVDCRST_MAG65</strain>
    </source>
</reference>
<dbReference type="AlphaFoldDB" id="A0A6J4RK59"/>
<gene>
    <name evidence="9" type="ORF">AVDCRST_MAG65-666</name>
</gene>
<feature type="domain" description="Peptidase M48" evidence="8">
    <location>
        <begin position="202"/>
        <end position="399"/>
    </location>
</feature>
<keyword evidence="1 6" id="KW-0645">Protease</keyword>
<dbReference type="Gene3D" id="3.30.2010.10">
    <property type="entry name" value="Metalloproteases ('zincins'), catalytic domain"/>
    <property type="match status" value="1"/>
</dbReference>
<comment type="similarity">
    <text evidence="6">Belongs to the peptidase M48 family.</text>
</comment>
<dbReference type="InterPro" id="IPR001915">
    <property type="entry name" value="Peptidase_M48"/>
</dbReference>
<keyword evidence="5 6" id="KW-0482">Metalloprotease</keyword>
<sequence length="406" mass="43091">MRRSLRLPIVLVAAFVVAEAGVLVLRPEVAPSPPPVDPQSYFSSDHLRVAEDYRESRLELYGLRMVVEVGVLAVLAARPPRLLSRAGGRPLLLAAGAGAGISLLLGAVSLPVRIAARERAKDVGLVTQDWIGYAGDVARTELIGALTAAAGAALLILALRRLGRRWWMAGAGVIVAYGIALTYLAPVVLEPLFNDFEPLPRGPLRADVLALAERAGVEVGEVYAVDASRRTTAANAYVAGLGATKRVVLYDTLLRDFEPDEVRLIVAHELGHVRHRDLPNGLLYLAIVAPAGVLAAAALAEAFAGRRGLEPGPRAVPAVALAAVLVATPLTMVSNQLSRAVERRADAYSLELTGDSASLIAMQRRLSVSNVSDPAPPRWVTFLLSTHPPALERIARAEAARAAARR</sequence>
<evidence type="ECO:0000256" key="6">
    <source>
        <dbReference type="RuleBase" id="RU003983"/>
    </source>
</evidence>
<evidence type="ECO:0000313" key="9">
    <source>
        <dbReference type="EMBL" id="CAA9469789.1"/>
    </source>
</evidence>
<feature type="transmembrane region" description="Helical" evidence="7">
    <location>
        <begin position="142"/>
        <end position="159"/>
    </location>
</feature>
<evidence type="ECO:0000256" key="5">
    <source>
        <dbReference type="ARBA" id="ARBA00023049"/>
    </source>
</evidence>
<proteinExistence type="inferred from homology"/>
<evidence type="ECO:0000259" key="8">
    <source>
        <dbReference type="Pfam" id="PF01435"/>
    </source>
</evidence>
<keyword evidence="4 6" id="KW-0862">Zinc</keyword>